<sequence length="129" mass="14786">MEHAVTSRAKYLERRILSISKSPRTNHFTCWLHRLYHTTQTPTRISPLPRRTCTSRKPLGQWTRGNQVLPLANCWRQNSRLASNRGILLRVTLQPCSSQYNGFIVNAQSDTAFPALPSNILFSHLTISK</sequence>
<organism evidence="1 2">
    <name type="scientific">Lophiostoma macrostomum CBS 122681</name>
    <dbReference type="NCBI Taxonomy" id="1314788"/>
    <lineage>
        <taxon>Eukaryota</taxon>
        <taxon>Fungi</taxon>
        <taxon>Dikarya</taxon>
        <taxon>Ascomycota</taxon>
        <taxon>Pezizomycotina</taxon>
        <taxon>Dothideomycetes</taxon>
        <taxon>Pleosporomycetidae</taxon>
        <taxon>Pleosporales</taxon>
        <taxon>Lophiostomataceae</taxon>
        <taxon>Lophiostoma</taxon>
    </lineage>
</organism>
<protein>
    <submittedName>
        <fullName evidence="1">Uncharacterized protein</fullName>
    </submittedName>
</protein>
<gene>
    <name evidence="1" type="ORF">K491DRAFT_241892</name>
</gene>
<keyword evidence="2" id="KW-1185">Reference proteome</keyword>
<evidence type="ECO:0000313" key="2">
    <source>
        <dbReference type="Proteomes" id="UP000799324"/>
    </source>
</evidence>
<dbReference type="AlphaFoldDB" id="A0A6A6SNH3"/>
<proteinExistence type="predicted"/>
<reference evidence="1" key="1">
    <citation type="journal article" date="2020" name="Stud. Mycol.">
        <title>101 Dothideomycetes genomes: a test case for predicting lifestyles and emergence of pathogens.</title>
        <authorList>
            <person name="Haridas S."/>
            <person name="Albert R."/>
            <person name="Binder M."/>
            <person name="Bloem J."/>
            <person name="Labutti K."/>
            <person name="Salamov A."/>
            <person name="Andreopoulos B."/>
            <person name="Baker S."/>
            <person name="Barry K."/>
            <person name="Bills G."/>
            <person name="Bluhm B."/>
            <person name="Cannon C."/>
            <person name="Castanera R."/>
            <person name="Culley D."/>
            <person name="Daum C."/>
            <person name="Ezra D."/>
            <person name="Gonzalez J."/>
            <person name="Henrissat B."/>
            <person name="Kuo A."/>
            <person name="Liang C."/>
            <person name="Lipzen A."/>
            <person name="Lutzoni F."/>
            <person name="Magnuson J."/>
            <person name="Mondo S."/>
            <person name="Nolan M."/>
            <person name="Ohm R."/>
            <person name="Pangilinan J."/>
            <person name="Park H.-J."/>
            <person name="Ramirez L."/>
            <person name="Alfaro M."/>
            <person name="Sun H."/>
            <person name="Tritt A."/>
            <person name="Yoshinaga Y."/>
            <person name="Zwiers L.-H."/>
            <person name="Turgeon B."/>
            <person name="Goodwin S."/>
            <person name="Spatafora J."/>
            <person name="Crous P."/>
            <person name="Grigoriev I."/>
        </authorList>
    </citation>
    <scope>NUCLEOTIDE SEQUENCE</scope>
    <source>
        <strain evidence="1">CBS 122681</strain>
    </source>
</reference>
<dbReference type="Proteomes" id="UP000799324">
    <property type="component" value="Unassembled WGS sequence"/>
</dbReference>
<name>A0A6A6SNH3_9PLEO</name>
<accession>A0A6A6SNH3</accession>
<evidence type="ECO:0000313" key="1">
    <source>
        <dbReference type="EMBL" id="KAF2648517.1"/>
    </source>
</evidence>
<dbReference type="EMBL" id="MU004534">
    <property type="protein sequence ID" value="KAF2648517.1"/>
    <property type="molecule type" value="Genomic_DNA"/>
</dbReference>